<evidence type="ECO:0000259" key="2">
    <source>
        <dbReference type="Pfam" id="PF00582"/>
    </source>
</evidence>
<dbReference type="InterPro" id="IPR014729">
    <property type="entry name" value="Rossmann-like_a/b/a_fold"/>
</dbReference>
<dbReference type="InterPro" id="IPR006016">
    <property type="entry name" value="UspA"/>
</dbReference>
<evidence type="ECO:0000313" key="4">
    <source>
        <dbReference type="Proteomes" id="UP000292648"/>
    </source>
</evidence>
<dbReference type="PANTHER" id="PTHR46268:SF6">
    <property type="entry name" value="UNIVERSAL STRESS PROTEIN UP12"/>
    <property type="match status" value="1"/>
</dbReference>
<dbReference type="PANTHER" id="PTHR46268">
    <property type="entry name" value="STRESS RESPONSE PROTEIN NHAX"/>
    <property type="match status" value="1"/>
</dbReference>
<sequence length="157" mass="16805">MWLEVVIMFKNILVPLDGSKDSFKALAYAKEMAQMFSATLFVTTIIDPSVAIPAGVPSVGGIVPVQVELNVREEAAHVIDEAKKELAGTNILVKYTIVSGTVNDEIATNLPEKEEIDLIVLGKSGKSALEKLIVGSVTKYVVQHAEVPVLVTEAASE</sequence>
<dbReference type="SUPFAM" id="SSF52402">
    <property type="entry name" value="Adenine nucleotide alpha hydrolases-like"/>
    <property type="match status" value="1"/>
</dbReference>
<reference evidence="3 4" key="1">
    <citation type="submission" date="2019-01" db="EMBL/GenBank/DDBJ databases">
        <title>Draft genome sequence of Lactobacillus paraplantarum OSY-TC318, a Producer of the novel lantibiotic Paraplantaracin TC318.</title>
        <authorList>
            <person name="Hussein W.E."/>
            <person name="Huang E."/>
            <person name="Yousef A.E."/>
        </authorList>
    </citation>
    <scope>NUCLEOTIDE SEQUENCE [LARGE SCALE GENOMIC DNA]</scope>
    <source>
        <strain evidence="3 4">OSY-TC318</strain>
    </source>
</reference>
<proteinExistence type="inferred from homology"/>
<dbReference type="AlphaFoldDB" id="A0A4V2L1F0"/>
<organism evidence="3 4">
    <name type="scientific">Lactiplantibacillus paraplantarum</name>
    <dbReference type="NCBI Taxonomy" id="60520"/>
    <lineage>
        <taxon>Bacteria</taxon>
        <taxon>Bacillati</taxon>
        <taxon>Bacillota</taxon>
        <taxon>Bacilli</taxon>
        <taxon>Lactobacillales</taxon>
        <taxon>Lactobacillaceae</taxon>
        <taxon>Lactiplantibacillus</taxon>
    </lineage>
</organism>
<dbReference type="Gene3D" id="3.40.50.620">
    <property type="entry name" value="HUPs"/>
    <property type="match status" value="1"/>
</dbReference>
<gene>
    <name evidence="3" type="ORF">EUZ87_15740</name>
</gene>
<evidence type="ECO:0000313" key="3">
    <source>
        <dbReference type="EMBL" id="TBX37551.1"/>
    </source>
</evidence>
<accession>A0A4V2L1F0</accession>
<dbReference type="EMBL" id="SEHH01000149">
    <property type="protein sequence ID" value="TBX37551.1"/>
    <property type="molecule type" value="Genomic_DNA"/>
</dbReference>
<dbReference type="InterPro" id="IPR006015">
    <property type="entry name" value="Universal_stress_UspA"/>
</dbReference>
<protein>
    <submittedName>
        <fullName evidence="3">Universal stress protein</fullName>
    </submittedName>
</protein>
<comment type="caution">
    <text evidence="3">The sequence shown here is derived from an EMBL/GenBank/DDBJ whole genome shotgun (WGS) entry which is preliminary data.</text>
</comment>
<dbReference type="CDD" id="cd00293">
    <property type="entry name" value="USP-like"/>
    <property type="match status" value="1"/>
</dbReference>
<dbReference type="Pfam" id="PF00582">
    <property type="entry name" value="Usp"/>
    <property type="match status" value="1"/>
</dbReference>
<dbReference type="PRINTS" id="PR01438">
    <property type="entry name" value="UNVRSLSTRESS"/>
</dbReference>
<dbReference type="Proteomes" id="UP000292648">
    <property type="component" value="Unassembled WGS sequence"/>
</dbReference>
<feature type="domain" description="UspA" evidence="2">
    <location>
        <begin position="8"/>
        <end position="152"/>
    </location>
</feature>
<name>A0A4V2L1F0_9LACO</name>
<comment type="similarity">
    <text evidence="1">Belongs to the universal stress protein A family.</text>
</comment>
<evidence type="ECO:0000256" key="1">
    <source>
        <dbReference type="ARBA" id="ARBA00008791"/>
    </source>
</evidence>